<keyword evidence="1" id="KW-0732">Signal</keyword>
<dbReference type="OrthoDB" id="7065005at2"/>
<dbReference type="Gene3D" id="1.20.1270.180">
    <property type="match status" value="1"/>
</dbReference>
<evidence type="ECO:0000313" key="4">
    <source>
        <dbReference type="Proteomes" id="UP000228593"/>
    </source>
</evidence>
<protein>
    <recommendedName>
        <fullName evidence="2">Lysozyme inhibitor LprI-like N-terminal domain-containing protein</fullName>
    </recommendedName>
</protein>
<dbReference type="Proteomes" id="UP000228593">
    <property type="component" value="Unassembled WGS sequence"/>
</dbReference>
<evidence type="ECO:0000259" key="2">
    <source>
        <dbReference type="Pfam" id="PF07007"/>
    </source>
</evidence>
<keyword evidence="4" id="KW-1185">Reference proteome</keyword>
<evidence type="ECO:0000256" key="1">
    <source>
        <dbReference type="SAM" id="SignalP"/>
    </source>
</evidence>
<dbReference type="InterPro" id="IPR009739">
    <property type="entry name" value="LprI-like_N"/>
</dbReference>
<dbReference type="EMBL" id="PDOB01000025">
    <property type="protein sequence ID" value="PIL38962.1"/>
    <property type="molecule type" value="Genomic_DNA"/>
</dbReference>
<accession>A0A2G8SZ03</accession>
<feature type="domain" description="Lysozyme inhibitor LprI-like N-terminal" evidence="2">
    <location>
        <begin position="46"/>
        <end position="142"/>
    </location>
</feature>
<dbReference type="Pfam" id="PF07007">
    <property type="entry name" value="LprI"/>
    <property type="match status" value="1"/>
</dbReference>
<feature type="signal peptide" evidence="1">
    <location>
        <begin position="1"/>
        <end position="29"/>
    </location>
</feature>
<feature type="chain" id="PRO_5013600741" description="Lysozyme inhibitor LprI-like N-terminal domain-containing protein" evidence="1">
    <location>
        <begin position="30"/>
        <end position="152"/>
    </location>
</feature>
<gene>
    <name evidence="3" type="ORF">CR103_14865</name>
</gene>
<reference evidence="3 4" key="1">
    <citation type="submission" date="2017-10" db="EMBL/GenBank/DDBJ databases">
        <title>Massilia psychrophilum sp. nov., a novel purple-pigmented bacterium isolated from Tianshan glacier, Xinjiang Municipality, China.</title>
        <authorList>
            <person name="Wang H."/>
        </authorList>
    </citation>
    <scope>NUCLEOTIDE SEQUENCE [LARGE SCALE GENOMIC DNA]</scope>
    <source>
        <strain evidence="3 4">JCM 30813</strain>
    </source>
</reference>
<evidence type="ECO:0000313" key="3">
    <source>
        <dbReference type="EMBL" id="PIL38962.1"/>
    </source>
</evidence>
<organism evidence="3 4">
    <name type="scientific">Massilia psychrophila</name>
    <dbReference type="NCBI Taxonomy" id="1603353"/>
    <lineage>
        <taxon>Bacteria</taxon>
        <taxon>Pseudomonadati</taxon>
        <taxon>Pseudomonadota</taxon>
        <taxon>Betaproteobacteria</taxon>
        <taxon>Burkholderiales</taxon>
        <taxon>Oxalobacteraceae</taxon>
        <taxon>Telluria group</taxon>
        <taxon>Massilia</taxon>
    </lineage>
</organism>
<proteinExistence type="predicted"/>
<sequence>MRGVTMRIPNFIVLAGLLALPGLATFANGAELQNERSAVEECGAHSESAMRECLSKRSQQSKRMLEQAEAQAAARLSMWDEDSKYISRAKEKLRTSSKAFEQYRDAQCAFDSSLGGGAIGNALEMRRLGCLIGLNTRRSEQLNSTVAALPAK</sequence>
<name>A0A2G8SZ03_9BURK</name>
<comment type="caution">
    <text evidence="3">The sequence shown here is derived from an EMBL/GenBank/DDBJ whole genome shotgun (WGS) entry which is preliminary data.</text>
</comment>
<dbReference type="AlphaFoldDB" id="A0A2G8SZ03"/>